<keyword evidence="3" id="KW-1185">Reference proteome</keyword>
<proteinExistence type="predicted"/>
<gene>
    <name evidence="2" type="ORF">FB475_6446</name>
</gene>
<dbReference type="Proteomes" id="UP000316298">
    <property type="component" value="Unassembled WGS sequence"/>
</dbReference>
<dbReference type="RefSeq" id="WP_141861252.1">
    <property type="nucleotide sequence ID" value="NZ_BAAAKA010000010.1"/>
</dbReference>
<keyword evidence="1" id="KW-1133">Transmembrane helix</keyword>
<feature type="transmembrane region" description="Helical" evidence="1">
    <location>
        <begin position="20"/>
        <end position="40"/>
    </location>
</feature>
<accession>A0A542DUY9</accession>
<keyword evidence="1" id="KW-0812">Transmembrane</keyword>
<sequence>MALRTQSAVQHSIALRVLPIAGLAYAVLTVGGDLVIGQFPDEHTPVAELSNYYATHHSQVRFGGLLMVLGGMALAVFAAVVVVQSRHRPVVAALVGVAGAMAAVEAVISGDQYSLLGATANLSNVSPDAMQAWHLIGSAGTPPGGLALLFLTLAAVDVLPRWLTIPAALIGIALLTPVGFLASLVGLLWFAIGGVLLSRKPAQALSS</sequence>
<dbReference type="EMBL" id="VFMM01000003">
    <property type="protein sequence ID" value="TQJ06774.1"/>
    <property type="molecule type" value="Genomic_DNA"/>
</dbReference>
<evidence type="ECO:0000313" key="3">
    <source>
        <dbReference type="Proteomes" id="UP000316298"/>
    </source>
</evidence>
<name>A0A542DUY9_9ACTN</name>
<comment type="caution">
    <text evidence="2">The sequence shown here is derived from an EMBL/GenBank/DDBJ whole genome shotgun (WGS) entry which is preliminary data.</text>
</comment>
<feature type="transmembrane region" description="Helical" evidence="1">
    <location>
        <begin position="90"/>
        <end position="108"/>
    </location>
</feature>
<evidence type="ECO:0008006" key="4">
    <source>
        <dbReference type="Google" id="ProtNLM"/>
    </source>
</evidence>
<dbReference type="AlphaFoldDB" id="A0A542DUY9"/>
<reference evidence="2 3" key="1">
    <citation type="submission" date="2019-06" db="EMBL/GenBank/DDBJ databases">
        <title>Sequencing the genomes of 1000 actinobacteria strains.</title>
        <authorList>
            <person name="Klenk H.-P."/>
        </authorList>
    </citation>
    <scope>NUCLEOTIDE SEQUENCE [LARGE SCALE GENOMIC DNA]</scope>
    <source>
        <strain evidence="2 3">DSM 17305</strain>
    </source>
</reference>
<dbReference type="OrthoDB" id="4170946at2"/>
<feature type="transmembrane region" description="Helical" evidence="1">
    <location>
        <begin position="132"/>
        <end position="156"/>
    </location>
</feature>
<organism evidence="2 3">
    <name type="scientific">Kribbella jejuensis</name>
    <dbReference type="NCBI Taxonomy" id="236068"/>
    <lineage>
        <taxon>Bacteria</taxon>
        <taxon>Bacillati</taxon>
        <taxon>Actinomycetota</taxon>
        <taxon>Actinomycetes</taxon>
        <taxon>Propionibacteriales</taxon>
        <taxon>Kribbellaceae</taxon>
        <taxon>Kribbella</taxon>
    </lineage>
</organism>
<evidence type="ECO:0000313" key="2">
    <source>
        <dbReference type="EMBL" id="TQJ06774.1"/>
    </source>
</evidence>
<feature type="transmembrane region" description="Helical" evidence="1">
    <location>
        <begin position="60"/>
        <end position="83"/>
    </location>
</feature>
<protein>
    <recommendedName>
        <fullName evidence="4">DUF4386 family protein</fullName>
    </recommendedName>
</protein>
<feature type="transmembrane region" description="Helical" evidence="1">
    <location>
        <begin position="168"/>
        <end position="192"/>
    </location>
</feature>
<evidence type="ECO:0000256" key="1">
    <source>
        <dbReference type="SAM" id="Phobius"/>
    </source>
</evidence>
<keyword evidence="1" id="KW-0472">Membrane</keyword>